<dbReference type="Gene3D" id="3.10.450.50">
    <property type="match status" value="1"/>
</dbReference>
<proteinExistence type="predicted"/>
<dbReference type="Pfam" id="PF12680">
    <property type="entry name" value="SnoaL_2"/>
    <property type="match status" value="1"/>
</dbReference>
<evidence type="ECO:0000259" key="2">
    <source>
        <dbReference type="Pfam" id="PF12680"/>
    </source>
</evidence>
<dbReference type="PANTHER" id="PTHR33698">
    <property type="entry name" value="NUCLEAR TRANSPORT FACTOR 2 (NTF2)-LIKE PROTEIN"/>
    <property type="match status" value="1"/>
</dbReference>
<gene>
    <name evidence="3" type="ORF">SO694_00017151</name>
</gene>
<sequence>MAPVGAKVRAKVGGCRAPACDGSRSTPEPARDECAEPAQRIAHLQEQRRAIDAELAALEAEAGPALEAEAGPALEADAERVRPRDAIRGLYKAFNDRDAPRVASLLAEDVVYEDLLLGASTICRGRESFSQALAFHPAFLSAQLGLPMGRLELVVDDVACDGERSVGVEWHVELNGEPFPLSRGLSLATINAAGELERVVDIAEAPWRVVGLVVRPLLSVFGVGTAAVGAGSVFWLGQ</sequence>
<feature type="region of interest" description="Disordered" evidence="1">
    <location>
        <begin position="1"/>
        <end position="33"/>
    </location>
</feature>
<dbReference type="InterPro" id="IPR037401">
    <property type="entry name" value="SnoaL-like"/>
</dbReference>
<dbReference type="PANTHER" id="PTHR33698:SF3">
    <property type="entry name" value="OS09G0266000 PROTEIN"/>
    <property type="match status" value="1"/>
</dbReference>
<evidence type="ECO:0000313" key="3">
    <source>
        <dbReference type="EMBL" id="KAK7242483.1"/>
    </source>
</evidence>
<dbReference type="SUPFAM" id="SSF54427">
    <property type="entry name" value="NTF2-like"/>
    <property type="match status" value="1"/>
</dbReference>
<organism evidence="3 4">
    <name type="scientific">Aureococcus anophagefferens</name>
    <name type="common">Harmful bloom alga</name>
    <dbReference type="NCBI Taxonomy" id="44056"/>
    <lineage>
        <taxon>Eukaryota</taxon>
        <taxon>Sar</taxon>
        <taxon>Stramenopiles</taxon>
        <taxon>Ochrophyta</taxon>
        <taxon>Pelagophyceae</taxon>
        <taxon>Pelagomonadales</taxon>
        <taxon>Pelagomonadaceae</taxon>
        <taxon>Aureococcus</taxon>
    </lineage>
</organism>
<protein>
    <recommendedName>
        <fullName evidence="2">SnoaL-like domain-containing protein</fullName>
    </recommendedName>
</protein>
<comment type="caution">
    <text evidence="3">The sequence shown here is derived from an EMBL/GenBank/DDBJ whole genome shotgun (WGS) entry which is preliminary data.</text>
</comment>
<name>A0ABR1G1F1_AURAN</name>
<feature type="domain" description="SnoaL-like" evidence="2">
    <location>
        <begin position="87"/>
        <end position="194"/>
    </location>
</feature>
<reference evidence="3 4" key="1">
    <citation type="submission" date="2024-03" db="EMBL/GenBank/DDBJ databases">
        <title>Aureococcus anophagefferens CCMP1851 and Kratosvirus quantuckense: Draft genome of a second virus-susceptible host strain in the model system.</title>
        <authorList>
            <person name="Chase E."/>
            <person name="Truchon A.R."/>
            <person name="Schepens W."/>
            <person name="Wilhelm S.W."/>
        </authorList>
    </citation>
    <scope>NUCLEOTIDE SEQUENCE [LARGE SCALE GENOMIC DNA]</scope>
    <source>
        <strain evidence="3 4">CCMP1851</strain>
    </source>
</reference>
<dbReference type="Proteomes" id="UP001363151">
    <property type="component" value="Unassembled WGS sequence"/>
</dbReference>
<dbReference type="InterPro" id="IPR032710">
    <property type="entry name" value="NTF2-like_dom_sf"/>
</dbReference>
<keyword evidence="4" id="KW-1185">Reference proteome</keyword>
<evidence type="ECO:0000256" key="1">
    <source>
        <dbReference type="SAM" id="MobiDB-lite"/>
    </source>
</evidence>
<accession>A0ABR1G1F1</accession>
<evidence type="ECO:0000313" key="4">
    <source>
        <dbReference type="Proteomes" id="UP001363151"/>
    </source>
</evidence>
<dbReference type="EMBL" id="JBBJCI010000142">
    <property type="protein sequence ID" value="KAK7242483.1"/>
    <property type="molecule type" value="Genomic_DNA"/>
</dbReference>